<dbReference type="OrthoDB" id="5296987at2"/>
<evidence type="ECO:0000256" key="1">
    <source>
        <dbReference type="SAM" id="MobiDB-lite"/>
    </source>
</evidence>
<organism evidence="2">
    <name type="scientific">Polynucleobacter necessarius subsp. necessarius (strain STIR1)</name>
    <dbReference type="NCBI Taxonomy" id="452638"/>
    <lineage>
        <taxon>Bacteria</taxon>
        <taxon>Pseudomonadati</taxon>
        <taxon>Pseudomonadota</taxon>
        <taxon>Betaproteobacteria</taxon>
        <taxon>Burkholderiales</taxon>
        <taxon>Burkholderiaceae</taxon>
        <taxon>Polynucleobacter</taxon>
    </lineage>
</organism>
<dbReference type="InterPro" id="IPR010710">
    <property type="entry name" value="DUF1289"/>
</dbReference>
<dbReference type="PANTHER" id="PTHR35175">
    <property type="entry name" value="DUF1289 DOMAIN-CONTAINING PROTEIN"/>
    <property type="match status" value="1"/>
</dbReference>
<feature type="region of interest" description="Disordered" evidence="1">
    <location>
        <begin position="1"/>
        <end position="27"/>
    </location>
</feature>
<feature type="compositionally biased region" description="Polar residues" evidence="1">
    <location>
        <begin position="1"/>
        <end position="23"/>
    </location>
</feature>
<proteinExistence type="predicted"/>
<dbReference type="EMBL" id="CP001010">
    <property type="protein sequence ID" value="ACB44198.1"/>
    <property type="molecule type" value="Genomic_DNA"/>
</dbReference>
<dbReference type="STRING" id="452638.Pnec_1018"/>
<accession>B1XV21</accession>
<dbReference type="eggNOG" id="COG3313">
    <property type="taxonomic scope" value="Bacteria"/>
</dbReference>
<gene>
    <name evidence="2" type="ordered locus">Pnec_1018</name>
</gene>
<dbReference type="HOGENOM" id="CLU_162538_2_1_4"/>
<dbReference type="AlphaFoldDB" id="B1XV21"/>
<evidence type="ECO:0008006" key="3">
    <source>
        <dbReference type="Google" id="ProtNLM"/>
    </source>
</evidence>
<evidence type="ECO:0000313" key="2">
    <source>
        <dbReference type="EMBL" id="ACB44198.1"/>
    </source>
</evidence>
<dbReference type="Pfam" id="PF06945">
    <property type="entry name" value="DUF1289"/>
    <property type="match status" value="1"/>
</dbReference>
<dbReference type="PANTHER" id="PTHR35175:SF2">
    <property type="entry name" value="DUF1289 DOMAIN-CONTAINING PROTEIN"/>
    <property type="match status" value="1"/>
</dbReference>
<protein>
    <recommendedName>
        <fullName evidence="3">DUF1289 domain-containing protein</fullName>
    </recommendedName>
</protein>
<reference evidence="2" key="1">
    <citation type="submission" date="2008-03" db="EMBL/GenBank/DDBJ databases">
        <title>Complete sequence of Polynucleobacter necessarius STIR1.</title>
        <authorList>
            <consortium name="US DOE Joint Genome Institute"/>
            <person name="Copeland A."/>
            <person name="Lucas S."/>
            <person name="Lapidus A."/>
            <person name="Barry K."/>
            <person name="Detter J.C."/>
            <person name="Glavina del Rio T."/>
            <person name="Hammon N."/>
            <person name="Israni S."/>
            <person name="Dalin E."/>
            <person name="Tice H."/>
            <person name="Pitluck S."/>
            <person name="Chain P."/>
            <person name="Malfatti S."/>
            <person name="Shin M."/>
            <person name="Vergez L."/>
            <person name="Schmutz J."/>
            <person name="Larimer F."/>
            <person name="Land M."/>
            <person name="Hauser L."/>
            <person name="Kyrpides N."/>
            <person name="Kim E."/>
            <person name="Hahn M."/>
            <person name="Richardson P."/>
        </authorList>
    </citation>
    <scope>NUCLEOTIDE SEQUENCE [LARGE SCALE GENOMIC DNA]</scope>
    <source>
        <strain evidence="2">STIR1</strain>
    </source>
</reference>
<name>B1XV21_POLNS</name>
<dbReference type="KEGG" id="pne:Pnec_1018"/>
<sequence>MNSGSNDTKSAPQNSSHSLSIGDNESDSPCIGVCTTLYDEICQGCGRTLNEVSNWVLFSDDEKASVWKRIRAEGTATRFQRQAQENKPV</sequence>